<dbReference type="Proteomes" id="UP000264310">
    <property type="component" value="Unassembled WGS sequence"/>
</dbReference>
<dbReference type="PANTHER" id="PTHR41259:SF1">
    <property type="entry name" value="DOUBLE-STRAND BREAK REPAIR RAD50 ATPASE, PUTATIVE-RELATED"/>
    <property type="match status" value="1"/>
</dbReference>
<keyword evidence="1" id="KW-0175">Coiled coil</keyword>
<keyword evidence="5" id="KW-1185">Reference proteome</keyword>
<sequence length="1159" mass="128799">MRIERLDLIRYGAFTNRTIPFRPGARLHILYGPNEAGKSTTLQSLSDLLFGFEHAVTAAFRHDAPTLRIGASLISSDGTTLSFRRRRGRAKTLLQDDDTETALRDDTLAPFVGGLTKYVFESAFGLDSHRLRAGADAMLANDGELGGSLLAAASGLTGLSDLKREFEEEAGQLYAPRASTKAFNTLKSQWDEARQKVRDRELKATDWRALNAEIDALAERHDEIRQKRADTLKRYAELTLLQQLVPVMHDLDADLRKLADTSDLAHLPENFGARLATALERRDSASEASAKADIRVAEAERALSDIALDEKILDHAKKIGSLHARTGDYVKTRKDLPRIEAELREREGEIEERLARLGIDGRLAKERQPSDAEIALAEALSKEGEELAREAGVIARQRESEVRDRAELERKAPAGHLADPKPSRERFASLKPELEALAAIDGMEAEHRREKRRIEDEASRLDPPLSDIGAIAAADLPSAEWLTTHRDRLAAIDRDVQTRSGRLDETHREIETNRKSMRALEQAGDIPSREAIETARARRDEAFEPIASALTSSSRPPEPTEMRRTLRAFETLSIEADSLADAALKDAERVERHGSLSRRTAELQDMADHLRKDLERLGEDRATLWSAYAGAFRPLGIAPYPPSKMIEWVGEVRRLVSDRRENEERSATLDRLRSREAVLRPLLIALGRSLHLEDAEALPSEVLGRAIERRIEDISDLWTSSRGHAELVRSSEARLALLDGRAAENGTARRLWREKADGGFGKLGLAAGASPAEANATIALWRELPQLEGERRNREGRVNGMRRDAAQFEREVGEFLAENAPSLSELPTEQAVESLYAMSEAAFGAKAKRDERARALADAKQEADSRSGELSRAGAECDALLSQCPEGSDPETLVRRLGERDLLAGHLRQTRQRLADLAPNRTEDNLREALDGFDPQAATLEVEDLGTEEQDLESEAREVFADLRDRQKQKETLARGGGAETAAFEQRAIEAELLDLARQWAVLKIAANLVGGAIDTHRRRQDAPLMRRAGERLARLTGGAFGGLSQQFTDGDRAELLAVRENGERLRICDLSDGTRDQLFLALRLAFIEDYATRNEAIPFVGDDLFQTFDDERTGAGLETLADASEHMQPILFAHHRSVIEIARQRLGNDVDVIELENC</sequence>
<dbReference type="SUPFAM" id="SSF52540">
    <property type="entry name" value="P-loop containing nucleoside triphosphate hydrolases"/>
    <property type="match status" value="1"/>
</dbReference>
<dbReference type="AlphaFoldDB" id="A0A371X0S0"/>
<dbReference type="Gene3D" id="3.40.50.300">
    <property type="entry name" value="P-loop containing nucleotide triphosphate hydrolases"/>
    <property type="match status" value="2"/>
</dbReference>
<gene>
    <name evidence="4" type="ORF">DYI37_12635</name>
</gene>
<dbReference type="EMBL" id="QURL01000005">
    <property type="protein sequence ID" value="RFC62809.1"/>
    <property type="molecule type" value="Genomic_DNA"/>
</dbReference>
<dbReference type="OrthoDB" id="9764467at2"/>
<feature type="coiled-coil region" evidence="1">
    <location>
        <begin position="207"/>
        <end position="234"/>
    </location>
</feature>
<evidence type="ECO:0000313" key="5">
    <source>
        <dbReference type="Proteomes" id="UP000264310"/>
    </source>
</evidence>
<accession>A0A371X0S0</accession>
<comment type="caution">
    <text evidence="4">The sequence shown here is derived from an EMBL/GenBank/DDBJ whole genome shotgun (WGS) entry which is preliminary data.</text>
</comment>
<dbReference type="InterPro" id="IPR027417">
    <property type="entry name" value="P-loop_NTPase"/>
</dbReference>
<feature type="domain" description="YhaN AAA" evidence="3">
    <location>
        <begin position="1"/>
        <end position="207"/>
    </location>
</feature>
<dbReference type="RefSeq" id="WP_116683626.1">
    <property type="nucleotide sequence ID" value="NZ_QURL01000005.1"/>
</dbReference>
<proteinExistence type="predicted"/>
<evidence type="ECO:0000313" key="4">
    <source>
        <dbReference type="EMBL" id="RFC62809.1"/>
    </source>
</evidence>
<name>A0A371X0S0_9HYPH</name>
<dbReference type="InterPro" id="IPR038734">
    <property type="entry name" value="YhaN_AAA"/>
</dbReference>
<reference evidence="4 5" key="1">
    <citation type="submission" date="2018-08" db="EMBL/GenBank/DDBJ databases">
        <title>Fulvimarina sp. 85, whole genome shotgun sequence.</title>
        <authorList>
            <person name="Tuo L."/>
        </authorList>
    </citation>
    <scope>NUCLEOTIDE SEQUENCE [LARGE SCALE GENOMIC DNA]</scope>
    <source>
        <strain evidence="4 5">85</strain>
    </source>
</reference>
<evidence type="ECO:0000259" key="3">
    <source>
        <dbReference type="Pfam" id="PF13514"/>
    </source>
</evidence>
<dbReference type="Pfam" id="PF13514">
    <property type="entry name" value="AAA_27"/>
    <property type="match status" value="1"/>
</dbReference>
<organism evidence="4 5">
    <name type="scientific">Fulvimarina endophytica</name>
    <dbReference type="NCBI Taxonomy" id="2293836"/>
    <lineage>
        <taxon>Bacteria</taxon>
        <taxon>Pseudomonadati</taxon>
        <taxon>Pseudomonadota</taxon>
        <taxon>Alphaproteobacteria</taxon>
        <taxon>Hyphomicrobiales</taxon>
        <taxon>Aurantimonadaceae</taxon>
        <taxon>Fulvimarina</taxon>
    </lineage>
</organism>
<dbReference type="PANTHER" id="PTHR41259">
    <property type="entry name" value="DOUBLE-STRAND BREAK REPAIR RAD50 ATPASE, PUTATIVE-RELATED"/>
    <property type="match status" value="1"/>
</dbReference>
<evidence type="ECO:0000256" key="1">
    <source>
        <dbReference type="SAM" id="Coils"/>
    </source>
</evidence>
<evidence type="ECO:0000256" key="2">
    <source>
        <dbReference type="SAM" id="MobiDB-lite"/>
    </source>
</evidence>
<feature type="region of interest" description="Disordered" evidence="2">
    <location>
        <begin position="400"/>
        <end position="423"/>
    </location>
</feature>
<protein>
    <recommendedName>
        <fullName evidence="3">YhaN AAA domain-containing protein</fullName>
    </recommendedName>
</protein>